<evidence type="ECO:0000256" key="4">
    <source>
        <dbReference type="ARBA" id="ARBA00022989"/>
    </source>
</evidence>
<feature type="transmembrane region" description="Helical" evidence="6">
    <location>
        <begin position="312"/>
        <end position="333"/>
    </location>
</feature>
<name>A0AAV5G938_CORAM</name>
<dbReference type="InterPro" id="IPR045062">
    <property type="entry name" value="Cyt_c_biogenesis_CcsA/CcmC"/>
</dbReference>
<evidence type="ECO:0000256" key="1">
    <source>
        <dbReference type="ARBA" id="ARBA00004141"/>
    </source>
</evidence>
<dbReference type="Pfam" id="PF01578">
    <property type="entry name" value="Cytochrom_C_asm"/>
    <property type="match status" value="1"/>
</dbReference>
<keyword evidence="2 6" id="KW-0812">Transmembrane</keyword>
<evidence type="ECO:0000256" key="2">
    <source>
        <dbReference type="ARBA" id="ARBA00022692"/>
    </source>
</evidence>
<dbReference type="RefSeq" id="WP_003848398.1">
    <property type="nucleotide sequence ID" value="NZ_BQKK01000008.1"/>
</dbReference>
<evidence type="ECO:0000256" key="5">
    <source>
        <dbReference type="ARBA" id="ARBA00023136"/>
    </source>
</evidence>
<evidence type="ECO:0000256" key="6">
    <source>
        <dbReference type="SAM" id="Phobius"/>
    </source>
</evidence>
<feature type="transmembrane region" description="Helical" evidence="6">
    <location>
        <begin position="102"/>
        <end position="121"/>
    </location>
</feature>
<feature type="transmembrane region" description="Helical" evidence="6">
    <location>
        <begin position="247"/>
        <end position="270"/>
    </location>
</feature>
<keyword evidence="3" id="KW-0201">Cytochrome c-type biogenesis</keyword>
<dbReference type="GO" id="GO:0020037">
    <property type="term" value="F:heme binding"/>
    <property type="evidence" value="ECO:0007669"/>
    <property type="project" value="InterPro"/>
</dbReference>
<dbReference type="AlphaFoldDB" id="A0AAV5G938"/>
<keyword evidence="5 6" id="KW-0472">Membrane</keyword>
<feature type="transmembrane region" description="Helical" evidence="6">
    <location>
        <begin position="157"/>
        <end position="178"/>
    </location>
</feature>
<dbReference type="InterPro" id="IPR002541">
    <property type="entry name" value="Cyt_c_assembly"/>
</dbReference>
<protein>
    <submittedName>
        <fullName evidence="8">C-type cytochrome biogenesis protein CcsB</fullName>
    </submittedName>
</protein>
<comment type="subcellular location">
    <subcellularLocation>
        <location evidence="1">Membrane</location>
        <topology evidence="1">Multi-pass membrane protein</topology>
    </subcellularLocation>
</comment>
<organism evidence="8 9">
    <name type="scientific">Corynebacterium ammoniagenes</name>
    <name type="common">Brevibacterium ammoniagenes</name>
    <dbReference type="NCBI Taxonomy" id="1697"/>
    <lineage>
        <taxon>Bacteria</taxon>
        <taxon>Bacillati</taxon>
        <taxon>Actinomycetota</taxon>
        <taxon>Actinomycetes</taxon>
        <taxon>Mycobacteriales</taxon>
        <taxon>Corynebacteriaceae</taxon>
        <taxon>Corynebacterium</taxon>
    </lineage>
</organism>
<feature type="domain" description="Cytochrome c assembly protein" evidence="7">
    <location>
        <begin position="128"/>
        <end position="337"/>
    </location>
</feature>
<evidence type="ECO:0000313" key="9">
    <source>
        <dbReference type="Proteomes" id="UP001054925"/>
    </source>
</evidence>
<feature type="transmembrane region" description="Helical" evidence="6">
    <location>
        <begin position="285"/>
        <end position="300"/>
    </location>
</feature>
<dbReference type="PANTHER" id="PTHR30071:SF1">
    <property type="entry name" value="CYTOCHROME B_B6 PROTEIN-RELATED"/>
    <property type="match status" value="1"/>
</dbReference>
<evidence type="ECO:0000256" key="3">
    <source>
        <dbReference type="ARBA" id="ARBA00022748"/>
    </source>
</evidence>
<dbReference type="GO" id="GO:0005886">
    <property type="term" value="C:plasma membrane"/>
    <property type="evidence" value="ECO:0007669"/>
    <property type="project" value="TreeGrafter"/>
</dbReference>
<feature type="transmembrane region" description="Helical" evidence="6">
    <location>
        <begin position="133"/>
        <end position="150"/>
    </location>
</feature>
<dbReference type="InterPro" id="IPR017562">
    <property type="entry name" value="Cyt_c_biogenesis_CcsA"/>
</dbReference>
<dbReference type="PANTHER" id="PTHR30071">
    <property type="entry name" value="HEME EXPORTER PROTEIN C"/>
    <property type="match status" value="1"/>
</dbReference>
<dbReference type="NCBIfam" id="TIGR03144">
    <property type="entry name" value="cytochr_II_ccsB"/>
    <property type="match status" value="1"/>
</dbReference>
<keyword evidence="4 6" id="KW-1133">Transmembrane helix</keyword>
<dbReference type="EMBL" id="BQKK01000008">
    <property type="protein sequence ID" value="GJN43877.1"/>
    <property type="molecule type" value="Genomic_DNA"/>
</dbReference>
<dbReference type="Proteomes" id="UP001054925">
    <property type="component" value="Unassembled WGS sequence"/>
</dbReference>
<evidence type="ECO:0000259" key="7">
    <source>
        <dbReference type="Pfam" id="PF01578"/>
    </source>
</evidence>
<dbReference type="GO" id="GO:0017004">
    <property type="term" value="P:cytochrome complex assembly"/>
    <property type="evidence" value="ECO:0007669"/>
    <property type="project" value="UniProtKB-KW"/>
</dbReference>
<feature type="transmembrane region" description="Helical" evidence="6">
    <location>
        <begin position="14"/>
        <end position="34"/>
    </location>
</feature>
<feature type="transmembrane region" description="Helical" evidence="6">
    <location>
        <begin position="190"/>
        <end position="218"/>
    </location>
</feature>
<comment type="caution">
    <text evidence="8">The sequence shown here is derived from an EMBL/GenBank/DDBJ whole genome shotgun (WGS) entry which is preliminary data.</text>
</comment>
<proteinExistence type="predicted"/>
<gene>
    <name evidence="8" type="ORF">CAT723_23560</name>
</gene>
<accession>A0AAV5G938</accession>
<reference evidence="8" key="1">
    <citation type="submission" date="2021-12" db="EMBL/GenBank/DDBJ databases">
        <title>Draft genome sequence of Corynebacterium ammoniagenes strain T-723.</title>
        <authorList>
            <person name="Matsuzawa M."/>
            <person name="Hiratani M."/>
            <person name="Abe I."/>
            <person name="Tsuji Y."/>
            <person name="Nakamura J."/>
        </authorList>
    </citation>
    <scope>NUCLEOTIDE SEQUENCE</scope>
    <source>
        <strain evidence="8">T-723</strain>
    </source>
</reference>
<evidence type="ECO:0000313" key="8">
    <source>
        <dbReference type="EMBL" id="GJN43877.1"/>
    </source>
</evidence>
<sequence length="343" mass="37622">MPVNQTLSAFSDTAFQTAFVVYLLALVLSLIFYVKMQGVIDARRLREHIAEPERVAVRTGASTTDLTDSPDEDTAAADTPLTDEHFAAKESSAHKFGGMTQALVWVGAAIHLMSVVLRGLATYRFPLGNMYEYISMICVLAMIAAAIVIQHREWRSVWPWLLVPILVLLFFAGTSLYSDSAPVVPALQSYWLPVHVSTVSLGAAIGIVSGIASLLYLLRMWQPLGKERGFFGAVAKPLPNAKKLDALAYKSAIITLPVLGLGIVLGAIWAEVSWGRFWGWDPKETASFISWVLYAAYLHARATAGWRDHKAAWINILALATIIFNLFFINLVVSGLHSYAGLN</sequence>